<keyword evidence="12" id="KW-1185">Reference proteome</keyword>
<evidence type="ECO:0000256" key="1">
    <source>
        <dbReference type="ARBA" id="ARBA00001946"/>
    </source>
</evidence>
<organism evidence="11 12">
    <name type="scientific">Nocardioides conyzicola</name>
    <dbReference type="NCBI Taxonomy" id="1651781"/>
    <lineage>
        <taxon>Bacteria</taxon>
        <taxon>Bacillati</taxon>
        <taxon>Actinomycetota</taxon>
        <taxon>Actinomycetes</taxon>
        <taxon>Propionibacteriales</taxon>
        <taxon>Nocardioidaceae</taxon>
        <taxon>Nocardioides</taxon>
    </lineage>
</organism>
<evidence type="ECO:0000313" key="12">
    <source>
        <dbReference type="Proteomes" id="UP001499974"/>
    </source>
</evidence>
<dbReference type="SUPFAM" id="SSF143631">
    <property type="entry name" value="ApbE-like"/>
    <property type="match status" value="1"/>
</dbReference>
<evidence type="ECO:0000256" key="7">
    <source>
        <dbReference type="ARBA" id="ARBA00022827"/>
    </source>
</evidence>
<comment type="catalytic activity">
    <reaction evidence="10">
        <text>L-threonyl-[protein] + FAD = FMN-L-threonyl-[protein] + AMP + H(+)</text>
        <dbReference type="Rhea" id="RHEA:36847"/>
        <dbReference type="Rhea" id="RHEA-COMP:11060"/>
        <dbReference type="Rhea" id="RHEA-COMP:11061"/>
        <dbReference type="ChEBI" id="CHEBI:15378"/>
        <dbReference type="ChEBI" id="CHEBI:30013"/>
        <dbReference type="ChEBI" id="CHEBI:57692"/>
        <dbReference type="ChEBI" id="CHEBI:74257"/>
        <dbReference type="ChEBI" id="CHEBI:456215"/>
        <dbReference type="EC" id="2.7.1.180"/>
    </reaction>
</comment>
<dbReference type="EMBL" id="BAABKM010000002">
    <property type="protein sequence ID" value="GAA4708999.1"/>
    <property type="molecule type" value="Genomic_DNA"/>
</dbReference>
<name>A0ABP8XMI8_9ACTN</name>
<comment type="caution">
    <text evidence="11">The sequence shown here is derived from an EMBL/GenBank/DDBJ whole genome shotgun (WGS) entry which is preliminary data.</text>
</comment>
<dbReference type="PANTHER" id="PTHR30040">
    <property type="entry name" value="THIAMINE BIOSYNTHESIS LIPOPROTEIN APBE"/>
    <property type="match status" value="1"/>
</dbReference>
<protein>
    <recommendedName>
        <fullName evidence="3">FAD:protein FMN transferase</fullName>
        <ecNumber evidence="2">2.7.1.180</ecNumber>
    </recommendedName>
    <alternativeName>
        <fullName evidence="9">Flavin transferase</fullName>
    </alternativeName>
</protein>
<dbReference type="PANTHER" id="PTHR30040:SF2">
    <property type="entry name" value="FAD:PROTEIN FMN TRANSFERASE"/>
    <property type="match status" value="1"/>
</dbReference>
<keyword evidence="7" id="KW-0274">FAD</keyword>
<sequence>MTGTWRAVEQVMGLPISVALRGRHAGTTTAAGVWAAVVAELREVDAVFSSYRPDSWLSRRNRGERVATPAVVEEVLGLAEEARVQSDGAFDVRRGGGLDLDGVVKGWAVQRVSRRLRELDDTDCCLSGGGDLVCWTAAPDRDPWQVGIEDPFDPQRLVARVPVRTGAVATSGTVHRGAHIVDARTGHAPAGVASVTVVGPDLTWADLDATAAFARGADAVSWLRTRPRRSGLVVWEDGRVETWAGPLAP</sequence>
<keyword evidence="8" id="KW-0460">Magnesium</keyword>
<evidence type="ECO:0000256" key="2">
    <source>
        <dbReference type="ARBA" id="ARBA00011955"/>
    </source>
</evidence>
<gene>
    <name evidence="11" type="ORF">GCM10023349_29780</name>
</gene>
<evidence type="ECO:0000256" key="6">
    <source>
        <dbReference type="ARBA" id="ARBA00022723"/>
    </source>
</evidence>
<dbReference type="EC" id="2.7.1.180" evidence="2"/>
<keyword evidence="5 11" id="KW-0808">Transferase</keyword>
<evidence type="ECO:0000256" key="8">
    <source>
        <dbReference type="ARBA" id="ARBA00022842"/>
    </source>
</evidence>
<evidence type="ECO:0000256" key="4">
    <source>
        <dbReference type="ARBA" id="ARBA00022630"/>
    </source>
</evidence>
<dbReference type="InterPro" id="IPR003374">
    <property type="entry name" value="ApbE-like_sf"/>
</dbReference>
<reference evidence="12" key="1">
    <citation type="journal article" date="2019" name="Int. J. Syst. Evol. Microbiol.">
        <title>The Global Catalogue of Microorganisms (GCM) 10K type strain sequencing project: providing services to taxonomists for standard genome sequencing and annotation.</title>
        <authorList>
            <consortium name="The Broad Institute Genomics Platform"/>
            <consortium name="The Broad Institute Genome Sequencing Center for Infectious Disease"/>
            <person name="Wu L."/>
            <person name="Ma J."/>
        </authorList>
    </citation>
    <scope>NUCLEOTIDE SEQUENCE [LARGE SCALE GENOMIC DNA]</scope>
    <source>
        <strain evidence="12">JCM 18531</strain>
    </source>
</reference>
<proteinExistence type="predicted"/>
<comment type="cofactor">
    <cofactor evidence="1">
        <name>Mg(2+)</name>
        <dbReference type="ChEBI" id="CHEBI:18420"/>
    </cofactor>
</comment>
<dbReference type="GO" id="GO:0016740">
    <property type="term" value="F:transferase activity"/>
    <property type="evidence" value="ECO:0007669"/>
    <property type="project" value="UniProtKB-KW"/>
</dbReference>
<dbReference type="InterPro" id="IPR024932">
    <property type="entry name" value="ApbE"/>
</dbReference>
<evidence type="ECO:0000256" key="10">
    <source>
        <dbReference type="ARBA" id="ARBA00048540"/>
    </source>
</evidence>
<evidence type="ECO:0000256" key="3">
    <source>
        <dbReference type="ARBA" id="ARBA00016337"/>
    </source>
</evidence>
<evidence type="ECO:0000256" key="5">
    <source>
        <dbReference type="ARBA" id="ARBA00022679"/>
    </source>
</evidence>
<evidence type="ECO:0000256" key="9">
    <source>
        <dbReference type="ARBA" id="ARBA00031306"/>
    </source>
</evidence>
<evidence type="ECO:0000313" key="11">
    <source>
        <dbReference type="EMBL" id="GAA4708999.1"/>
    </source>
</evidence>
<keyword evidence="4" id="KW-0285">Flavoprotein</keyword>
<dbReference type="Pfam" id="PF02424">
    <property type="entry name" value="ApbE"/>
    <property type="match status" value="2"/>
</dbReference>
<keyword evidence="6" id="KW-0479">Metal-binding</keyword>
<accession>A0ABP8XMI8</accession>
<dbReference type="Gene3D" id="3.10.520.10">
    <property type="entry name" value="ApbE-like domains"/>
    <property type="match status" value="2"/>
</dbReference>
<dbReference type="Proteomes" id="UP001499974">
    <property type="component" value="Unassembled WGS sequence"/>
</dbReference>
<dbReference type="RefSeq" id="WP_345522150.1">
    <property type="nucleotide sequence ID" value="NZ_BAABKM010000002.1"/>
</dbReference>